<dbReference type="GO" id="GO:0022627">
    <property type="term" value="C:cytosolic small ribosomal subunit"/>
    <property type="evidence" value="ECO:0007669"/>
    <property type="project" value="TreeGrafter"/>
</dbReference>
<evidence type="ECO:0000313" key="6">
    <source>
        <dbReference type="Proteomes" id="UP000249354"/>
    </source>
</evidence>
<organism evidence="5 6">
    <name type="scientific">Leptolyngbya foveolarum</name>
    <dbReference type="NCBI Taxonomy" id="47253"/>
    <lineage>
        <taxon>Bacteria</taxon>
        <taxon>Bacillati</taxon>
        <taxon>Cyanobacteriota</taxon>
        <taxon>Cyanophyceae</taxon>
        <taxon>Leptolyngbyales</taxon>
        <taxon>Leptolyngbyaceae</taxon>
        <taxon>Leptolyngbya group</taxon>
        <taxon>Leptolyngbya</taxon>
    </lineage>
</organism>
<feature type="region of interest" description="Disordered" evidence="3">
    <location>
        <begin position="199"/>
        <end position="223"/>
    </location>
</feature>
<reference evidence="5 6" key="2">
    <citation type="submission" date="2018-06" db="EMBL/GenBank/DDBJ databases">
        <title>Metagenomic assembly of (sub)arctic Cyanobacteria and their associated microbiome from non-axenic cultures.</title>
        <authorList>
            <person name="Baurain D."/>
        </authorList>
    </citation>
    <scope>NUCLEOTIDE SEQUENCE [LARGE SCALE GENOMIC DNA]</scope>
    <source>
        <strain evidence="5">ULC129bin1</strain>
    </source>
</reference>
<name>A0A2W4WV18_9CYAN</name>
<evidence type="ECO:0000259" key="4">
    <source>
        <dbReference type="Pfam" id="PF16321"/>
    </source>
</evidence>
<accession>A0A2W4WV18</accession>
<dbReference type="Gene3D" id="3.30.160.100">
    <property type="entry name" value="Ribosome hibernation promotion factor-like"/>
    <property type="match status" value="1"/>
</dbReference>
<dbReference type="AlphaFoldDB" id="A0A2W4WV18"/>
<comment type="similarity">
    <text evidence="2">Belongs to the HPF/YfiA ribosome-associated protein family. Long HPF subfamily.</text>
</comment>
<dbReference type="PANTHER" id="PTHR33231">
    <property type="entry name" value="30S RIBOSOMAL PROTEIN"/>
    <property type="match status" value="1"/>
</dbReference>
<dbReference type="GO" id="GO:0045900">
    <property type="term" value="P:negative regulation of translational elongation"/>
    <property type="evidence" value="ECO:0007669"/>
    <property type="project" value="TreeGrafter"/>
</dbReference>
<dbReference type="EMBL" id="QBMC01000003">
    <property type="protein sequence ID" value="PZO23238.1"/>
    <property type="molecule type" value="Genomic_DNA"/>
</dbReference>
<keyword evidence="2" id="KW-0963">Cytoplasm</keyword>
<dbReference type="Proteomes" id="UP000249354">
    <property type="component" value="Unassembled WGS sequence"/>
</dbReference>
<dbReference type="CDD" id="cd00552">
    <property type="entry name" value="RaiA"/>
    <property type="match status" value="1"/>
</dbReference>
<dbReference type="InterPro" id="IPR036567">
    <property type="entry name" value="RHF-like"/>
</dbReference>
<dbReference type="NCBIfam" id="TIGR00741">
    <property type="entry name" value="yfiA"/>
    <property type="match status" value="1"/>
</dbReference>
<dbReference type="InterPro" id="IPR050574">
    <property type="entry name" value="HPF/YfiA_ribosome-assoc"/>
</dbReference>
<dbReference type="Gene3D" id="3.30.505.50">
    <property type="entry name" value="Sigma 54 modulation/S30EA ribosomal protein, C-terminal domain"/>
    <property type="match status" value="1"/>
</dbReference>
<dbReference type="Pfam" id="PF16321">
    <property type="entry name" value="Ribosom_S30AE_C"/>
    <property type="match status" value="1"/>
</dbReference>
<evidence type="ECO:0000256" key="3">
    <source>
        <dbReference type="SAM" id="MobiDB-lite"/>
    </source>
</evidence>
<dbReference type="InterPro" id="IPR032528">
    <property type="entry name" value="Ribosom_S30AE_C"/>
</dbReference>
<feature type="domain" description="Sigma 54 modulation/S30EA ribosomal protein C-terminal" evidence="4">
    <location>
        <begin position="140"/>
        <end position="193"/>
    </location>
</feature>
<sequence length="223" mass="25063">MKLVIQGKNIELTDAIRSHVTQKIEKATAHFKTAIHKVDVNLSVENNPRIGPKQSTEVTLYLDNAVVRAEESRESLYASIDVVTDKITRQLRKYKAKRLQKDHTSVRPTDVDAVINTPGIAPEKLSDISEVMSHQPALPEDVVRTKYFAMPPMTVAQAKENLELVGHDFYMFRNADSGEINVIYERNHKGYGLLQPRQNQGELHQSDRPEQSLANVAPIAKAS</sequence>
<proteinExistence type="inferred from homology"/>
<comment type="function">
    <text evidence="2">Required for dimerization of active 70S ribosomes into 100S ribosomes in stationary phase; 100S ribosomes are translationally inactive and sometimes present during exponential growth.</text>
</comment>
<dbReference type="HAMAP" id="MF_00839">
    <property type="entry name" value="HPF"/>
    <property type="match status" value="1"/>
</dbReference>
<dbReference type="Pfam" id="PF02482">
    <property type="entry name" value="Ribosomal_S30AE"/>
    <property type="match status" value="1"/>
</dbReference>
<dbReference type="SUPFAM" id="SSF69754">
    <property type="entry name" value="Ribosome binding protein Y (YfiA homologue)"/>
    <property type="match status" value="1"/>
</dbReference>
<dbReference type="GO" id="GO:0043024">
    <property type="term" value="F:ribosomal small subunit binding"/>
    <property type="evidence" value="ECO:0007669"/>
    <property type="project" value="TreeGrafter"/>
</dbReference>
<evidence type="ECO:0000313" key="5">
    <source>
        <dbReference type="EMBL" id="PZO23238.1"/>
    </source>
</evidence>
<evidence type="ECO:0000256" key="2">
    <source>
        <dbReference type="HAMAP-Rule" id="MF_00839"/>
    </source>
</evidence>
<comment type="caution">
    <text evidence="5">The sequence shown here is derived from an EMBL/GenBank/DDBJ whole genome shotgun (WGS) entry which is preliminary data.</text>
</comment>
<reference evidence="6" key="1">
    <citation type="submission" date="2018-04" db="EMBL/GenBank/DDBJ databases">
        <authorList>
            <person name="Cornet L."/>
        </authorList>
    </citation>
    <scope>NUCLEOTIDE SEQUENCE [LARGE SCALE GENOMIC DNA]</scope>
</reference>
<gene>
    <name evidence="5" type="primary">raiA</name>
    <name evidence="2" type="synonym">hpf</name>
    <name evidence="5" type="ORF">DCF25_01035</name>
</gene>
<dbReference type="InterPro" id="IPR038416">
    <property type="entry name" value="Ribosom_S30AE_C_sf"/>
</dbReference>
<keyword evidence="1 2" id="KW-0810">Translation regulation</keyword>
<comment type="subunit">
    <text evidence="2">Interacts with 100S ribosomes.</text>
</comment>
<dbReference type="InterPro" id="IPR003489">
    <property type="entry name" value="RHF/RaiA"/>
</dbReference>
<comment type="subcellular location">
    <subcellularLocation>
        <location evidence="2">Cytoplasm</location>
    </subcellularLocation>
</comment>
<dbReference type="InterPro" id="IPR034694">
    <property type="entry name" value="HPF_long/plastid"/>
</dbReference>
<evidence type="ECO:0000256" key="1">
    <source>
        <dbReference type="ARBA" id="ARBA00022845"/>
    </source>
</evidence>
<protein>
    <recommendedName>
        <fullName evidence="2">Ribosome hibernation promoting factor</fullName>
        <shortName evidence="2">HPF</shortName>
    </recommendedName>
</protein>
<dbReference type="PANTHER" id="PTHR33231:SF1">
    <property type="entry name" value="30S RIBOSOMAL PROTEIN"/>
    <property type="match status" value="1"/>
</dbReference>